<dbReference type="InterPro" id="IPR003929">
    <property type="entry name" value="K_chnl_BK_asu"/>
</dbReference>
<evidence type="ECO:0000313" key="21">
    <source>
        <dbReference type="RefSeq" id="XP_011311492.1"/>
    </source>
</evidence>
<dbReference type="PANTHER" id="PTHR10027">
    <property type="entry name" value="CALCIUM-ACTIVATED POTASSIUM CHANNEL ALPHA CHAIN"/>
    <property type="match status" value="1"/>
</dbReference>
<evidence type="ECO:0000256" key="10">
    <source>
        <dbReference type="ARBA" id="ARBA00022989"/>
    </source>
</evidence>
<evidence type="ECO:0000256" key="7">
    <source>
        <dbReference type="ARBA" id="ARBA00022837"/>
    </source>
</evidence>
<dbReference type="FunFam" id="1.10.287.70:FF:000015">
    <property type="entry name" value="Calcium-activated potassium channel subunit alpha-1 isoform X7"/>
    <property type="match status" value="1"/>
</dbReference>
<feature type="region of interest" description="Disordered" evidence="17">
    <location>
        <begin position="692"/>
        <end position="714"/>
    </location>
</feature>
<dbReference type="Gene3D" id="1.20.120.350">
    <property type="entry name" value="Voltage-gated potassium channels. Chain C"/>
    <property type="match status" value="1"/>
</dbReference>
<keyword evidence="9" id="KW-0630">Potassium</keyword>
<organism evidence="20 21">
    <name type="scientific">Fopius arisanus</name>
    <dbReference type="NCBI Taxonomy" id="64838"/>
    <lineage>
        <taxon>Eukaryota</taxon>
        <taxon>Metazoa</taxon>
        <taxon>Ecdysozoa</taxon>
        <taxon>Arthropoda</taxon>
        <taxon>Hexapoda</taxon>
        <taxon>Insecta</taxon>
        <taxon>Pterygota</taxon>
        <taxon>Neoptera</taxon>
        <taxon>Endopterygota</taxon>
        <taxon>Hymenoptera</taxon>
        <taxon>Apocrita</taxon>
        <taxon>Ichneumonoidea</taxon>
        <taxon>Braconidae</taxon>
        <taxon>Opiinae</taxon>
        <taxon>Fopius</taxon>
    </lineage>
</organism>
<comment type="similarity">
    <text evidence="16">Belongs to the potassium channel family. Calcium-activated (TC 1.A.1.3) subfamily. Slo sub-subfamily.</text>
</comment>
<keyword evidence="12 18" id="KW-0472">Membrane</keyword>
<dbReference type="GO" id="GO:0050804">
    <property type="term" value="P:modulation of chemical synaptic transmission"/>
    <property type="evidence" value="ECO:0007669"/>
    <property type="project" value="UniProtKB-ARBA"/>
</dbReference>
<evidence type="ECO:0000256" key="15">
    <source>
        <dbReference type="ARBA" id="ARBA00031999"/>
    </source>
</evidence>
<evidence type="ECO:0000256" key="14">
    <source>
        <dbReference type="ARBA" id="ARBA00029579"/>
    </source>
</evidence>
<proteinExistence type="inferred from homology"/>
<dbReference type="CTD" id="42940"/>
<reference evidence="21" key="1">
    <citation type="submission" date="2025-08" db="UniProtKB">
        <authorList>
            <consortium name="RefSeq"/>
        </authorList>
    </citation>
    <scope>IDENTIFICATION</scope>
    <source>
        <strain evidence="21">USDA-PBARC FA_bdor</strain>
        <tissue evidence="21">Whole organism</tissue>
    </source>
</reference>
<dbReference type="PRINTS" id="PR00169">
    <property type="entry name" value="KCHANNEL"/>
</dbReference>
<keyword evidence="6" id="KW-0631">Potassium channel</keyword>
<feature type="transmembrane region" description="Helical" evidence="18">
    <location>
        <begin position="23"/>
        <end position="44"/>
    </location>
</feature>
<dbReference type="FunFam" id="1.20.120.350:FF:000035">
    <property type="entry name" value="Calcium-activated potassium channel slowpoke"/>
    <property type="match status" value="1"/>
</dbReference>
<protein>
    <recommendedName>
        <fullName evidence="14">BK channel</fullName>
    </recommendedName>
    <alternativeName>
        <fullName evidence="15">Maxi K channel</fullName>
    </alternativeName>
</protein>
<evidence type="ECO:0000256" key="3">
    <source>
        <dbReference type="ARBA" id="ARBA00022538"/>
    </source>
</evidence>
<evidence type="ECO:0000256" key="9">
    <source>
        <dbReference type="ARBA" id="ARBA00022958"/>
    </source>
</evidence>
<dbReference type="PRINTS" id="PR01449">
    <property type="entry name" value="BKCHANNELA"/>
</dbReference>
<keyword evidence="5 18" id="KW-0812">Transmembrane</keyword>
<dbReference type="Pfam" id="PF22614">
    <property type="entry name" value="Slo-like_RCK"/>
    <property type="match status" value="2"/>
</dbReference>
<keyword evidence="2" id="KW-0813">Transport</keyword>
<dbReference type="GO" id="GO:0034702">
    <property type="term" value="C:monoatomic ion channel complex"/>
    <property type="evidence" value="ECO:0007669"/>
    <property type="project" value="UniProtKB-KW"/>
</dbReference>
<sequence>MTTECDGSTERPPVNDCLTERKWWCFILSSIFTFLAGLLIVLLWRAFAFLWCRKEPEFAPNDPKQKEQKAARQGKEFEGTFMTEAKDWAGELISGQTTTGRILVVLVFILSIASLIIYFIDASNEEVERCQKWSNNTTQQIDLAFNIFFMVYFFIRFIAASDKLWFMLEMYSFVDYFTIPPSFVSIYLDRTWIGLRFLRALRLMTVPDILQYLNILKTSSSIRLAQLVSIFISVWLTAAGIIHLLENSGDPFEFVNPQPLSYWTCVYFLIVTMSTVGYGDVYCNTILGRTFLVFFLLVGLAIFASCIPEIIDLIGTRNKYGGTLKNERGRRHIVVCGHITYESVSHFLKDFLHEDREDVDVEVVFLHRKPPDLELEGLFKRHFTTVEFFQGTIMNPIDLQRVKVHEADACLVLANKYCQDPDAEDAANIMRVISIKNYSDDIRVIIQLMQYHNKAYLLNIPSWDWKQGDDVICLAELKLGFIAQSCLAPGFSTMMANLFAMRSFKTSPDTQAWQNDYLQGTGCEMYTETLSPSFTGMTFPQASELCFTKLKLLLLAIEIKGEAGADSKISINPRGAKIAANTQGFFIAQSADEVKRAWFYCKACHEDIKDETLIKKCKCKNLGQQQRSWGRDLDDHHPPPTFTPPELPKMVHVRGEISRDRDDPNAMRNHRNSVGMTTMNSTKQVNKVKPNVNRATSDSLSSPNHPYNQRSQEESAYSGYHLAYEVKKLMPTNRASGGSNVNNNGGLQIGIADDQAKDFDFEKTEMKYDSTGMFHWSPARNLEDCILDRNQAAMTVLNGHVVVCLFADPDSPLIGLRNLVMPLRASNFHYHELKHVVIVGSVDYIRREWKMLQNLPKISVLNGSPLSRADLRAVNVNLCDMCCILSAKVPSNDDPTLADKEAILASLNIKAMTFDDTIGVLSQGKLGFLDSMKINKRYVDDVVCSTVGSPIVLQRRGSVYGANVPMITELVNDSNVQFLDQDDDDDPDTELYLTQPFACGTAFAVSVLDSLMSTTYFNQNALTLIRSLITGGATPELELILAEGAGLRGGYSTADSLANRDRCRVGQISLYDGPLAQYGEAGKYGDLFVAALKSYGMLCIGLYRFRDTSSSCEASSKRYVITNPPDDFTLLPTDQVFVLMQFDPGLEYRPNRGTRGKDDAS</sequence>
<feature type="transmembrane region" description="Helical" evidence="18">
    <location>
        <begin position="291"/>
        <end position="311"/>
    </location>
</feature>
<feature type="transmembrane region" description="Helical" evidence="18">
    <location>
        <begin position="102"/>
        <end position="120"/>
    </location>
</feature>
<keyword evidence="10 18" id="KW-1133">Transmembrane helix</keyword>
<dbReference type="PANTHER" id="PTHR10027:SF33">
    <property type="entry name" value="CALCIUM-ACTIVATED POTASSIUM CHANNEL SUBUNIT ALPHA-1-RELATED"/>
    <property type="match status" value="1"/>
</dbReference>
<accession>A0A9R1TL10</accession>
<evidence type="ECO:0000256" key="18">
    <source>
        <dbReference type="SAM" id="Phobius"/>
    </source>
</evidence>
<feature type="domain" description="RCK N-terminal" evidence="19">
    <location>
        <begin position="798"/>
        <end position="943"/>
    </location>
</feature>
<name>A0A9R1TL10_9HYME</name>
<dbReference type="Gene3D" id="1.10.287.70">
    <property type="match status" value="1"/>
</dbReference>
<feature type="compositionally biased region" description="Polar residues" evidence="17">
    <location>
        <begin position="693"/>
        <end position="710"/>
    </location>
</feature>
<feature type="compositionally biased region" description="Basic and acidic residues" evidence="17">
    <location>
        <begin position="629"/>
        <end position="638"/>
    </location>
</feature>
<keyword evidence="7" id="KW-0106">Calcium</keyword>
<dbReference type="Pfam" id="PF03493">
    <property type="entry name" value="BK_channel_a"/>
    <property type="match status" value="1"/>
</dbReference>
<dbReference type="Proteomes" id="UP000694866">
    <property type="component" value="Unplaced"/>
</dbReference>
<keyword evidence="8" id="KW-0851">Voltage-gated channel</keyword>
<keyword evidence="20" id="KW-1185">Reference proteome</keyword>
<evidence type="ECO:0000256" key="5">
    <source>
        <dbReference type="ARBA" id="ARBA00022692"/>
    </source>
</evidence>
<feature type="region of interest" description="Disordered" evidence="17">
    <location>
        <begin position="629"/>
        <end position="648"/>
    </location>
</feature>
<evidence type="ECO:0000256" key="8">
    <source>
        <dbReference type="ARBA" id="ARBA00022882"/>
    </source>
</evidence>
<feature type="transmembrane region" description="Helical" evidence="18">
    <location>
        <begin position="260"/>
        <end position="279"/>
    </location>
</feature>
<evidence type="ECO:0000259" key="19">
    <source>
        <dbReference type="PROSITE" id="PS51201"/>
    </source>
</evidence>
<dbReference type="InterPro" id="IPR048735">
    <property type="entry name" value="Slowpoke-like_C"/>
</dbReference>
<evidence type="ECO:0000256" key="13">
    <source>
        <dbReference type="ARBA" id="ARBA00023303"/>
    </source>
</evidence>
<dbReference type="InterPro" id="IPR005821">
    <property type="entry name" value="Ion_trans_dom"/>
</dbReference>
<dbReference type="GO" id="GO:0009410">
    <property type="term" value="P:response to xenobiotic stimulus"/>
    <property type="evidence" value="ECO:0007669"/>
    <property type="project" value="UniProtKB-ARBA"/>
</dbReference>
<dbReference type="SUPFAM" id="SSF51735">
    <property type="entry name" value="NAD(P)-binding Rossmann-fold domains"/>
    <property type="match status" value="1"/>
</dbReference>
<feature type="transmembrane region" description="Helical" evidence="18">
    <location>
        <begin position="140"/>
        <end position="159"/>
    </location>
</feature>
<dbReference type="Pfam" id="PF00520">
    <property type="entry name" value="Ion_trans"/>
    <property type="match status" value="1"/>
</dbReference>
<dbReference type="InterPro" id="IPR027359">
    <property type="entry name" value="Volt_channel_dom_sf"/>
</dbReference>
<dbReference type="InterPro" id="IPR047871">
    <property type="entry name" value="K_chnl_Slo-like"/>
</dbReference>
<dbReference type="InterPro" id="IPR036291">
    <property type="entry name" value="NAD(P)-bd_dom_sf"/>
</dbReference>
<evidence type="ECO:0000256" key="11">
    <source>
        <dbReference type="ARBA" id="ARBA00023065"/>
    </source>
</evidence>
<evidence type="ECO:0000256" key="16">
    <source>
        <dbReference type="ARBA" id="ARBA00060897"/>
    </source>
</evidence>
<evidence type="ECO:0000256" key="1">
    <source>
        <dbReference type="ARBA" id="ARBA00004141"/>
    </source>
</evidence>
<dbReference type="RefSeq" id="XP_011311492.1">
    <property type="nucleotide sequence ID" value="XM_011313190.1"/>
</dbReference>
<dbReference type="GO" id="GO:0060072">
    <property type="term" value="F:large conductance calcium-activated potassium channel activity"/>
    <property type="evidence" value="ECO:0007669"/>
    <property type="project" value="TreeGrafter"/>
</dbReference>
<dbReference type="GO" id="GO:0045211">
    <property type="term" value="C:postsynaptic membrane"/>
    <property type="evidence" value="ECO:0007669"/>
    <property type="project" value="TreeGrafter"/>
</dbReference>
<dbReference type="InterPro" id="IPR003148">
    <property type="entry name" value="RCK_N"/>
</dbReference>
<feature type="domain" description="RCK N-terminal" evidence="19">
    <location>
        <begin position="330"/>
        <end position="472"/>
    </location>
</feature>
<feature type="transmembrane region" description="Helical" evidence="18">
    <location>
        <begin position="224"/>
        <end position="245"/>
    </location>
</feature>
<dbReference type="FunFam" id="3.40.50.720:FF:001832">
    <property type="entry name" value="Calcium-activated potassium channel slowpoke-like Protein"/>
    <property type="match status" value="1"/>
</dbReference>
<gene>
    <name evidence="21" type="primary">slo</name>
</gene>
<evidence type="ECO:0000256" key="17">
    <source>
        <dbReference type="SAM" id="MobiDB-lite"/>
    </source>
</evidence>
<dbReference type="PROSITE" id="PS51201">
    <property type="entry name" value="RCK_N"/>
    <property type="match status" value="2"/>
</dbReference>
<keyword evidence="3" id="KW-0633">Potassium transport</keyword>
<evidence type="ECO:0000256" key="6">
    <source>
        <dbReference type="ARBA" id="ARBA00022826"/>
    </source>
</evidence>
<comment type="subcellular location">
    <subcellularLocation>
        <location evidence="1">Membrane</location>
        <topology evidence="1">Multi-pass membrane protein</topology>
    </subcellularLocation>
</comment>
<keyword evidence="13 21" id="KW-0407">Ion channel</keyword>
<evidence type="ECO:0000313" key="20">
    <source>
        <dbReference type="Proteomes" id="UP000694866"/>
    </source>
</evidence>
<dbReference type="Pfam" id="PF21014">
    <property type="entry name" value="Slowpoke_C"/>
    <property type="match status" value="1"/>
</dbReference>
<evidence type="ECO:0000256" key="12">
    <source>
        <dbReference type="ARBA" id="ARBA00023136"/>
    </source>
</evidence>
<keyword evidence="11" id="KW-0406">Ion transport</keyword>
<dbReference type="Gene3D" id="3.40.50.720">
    <property type="entry name" value="NAD(P)-binding Rossmann-like Domain"/>
    <property type="match status" value="2"/>
</dbReference>
<evidence type="ECO:0000256" key="4">
    <source>
        <dbReference type="ARBA" id="ARBA00022553"/>
    </source>
</evidence>
<evidence type="ECO:0000256" key="2">
    <source>
        <dbReference type="ARBA" id="ARBA00022448"/>
    </source>
</evidence>
<keyword evidence="4" id="KW-0597">Phosphoprotein</keyword>
<dbReference type="OrthoDB" id="10035564at2759"/>
<dbReference type="SUPFAM" id="SSF81324">
    <property type="entry name" value="Voltage-gated potassium channels"/>
    <property type="match status" value="1"/>
</dbReference>
<dbReference type="GeneID" id="105271536"/>
<dbReference type="AlphaFoldDB" id="A0A9R1TL10"/>